<dbReference type="RefSeq" id="WP_117680366.1">
    <property type="nucleotide sequence ID" value="NZ_QSRJ01000018.1"/>
</dbReference>
<dbReference type="AlphaFoldDB" id="A0A3E4QNE9"/>
<sequence length="238" mass="26539">MQITTSATPLDAVKVEQRPDGQADVWLRRNIQEKQVEPEDEGGPYTQYTADEVHLVKAITEDEVVERFDELWDEADAEETPQPERIAALERATKALAASATSPAQIRAAACLYIQAASTTLDDTQVASVSALLRAWEVDKRFKKDEPFTHEGRTFRASQEFTGQSQYEPGGAGLESLFYEIVIAPDGIIVWQMPKGGHDSPNFGDKRHYPDADGPVYVSKRDGNTSEPTKDEWWEPAK</sequence>
<comment type="caution">
    <text evidence="2">The sequence shown here is derived from an EMBL/GenBank/DDBJ whole genome shotgun (WGS) entry which is preliminary data.</text>
</comment>
<name>A0A3E4QNE9_9ACTN</name>
<organism evidence="2 3">
    <name type="scientific">Collinsella tanakaei</name>
    <dbReference type="NCBI Taxonomy" id="626935"/>
    <lineage>
        <taxon>Bacteria</taxon>
        <taxon>Bacillati</taxon>
        <taxon>Actinomycetota</taxon>
        <taxon>Coriobacteriia</taxon>
        <taxon>Coriobacteriales</taxon>
        <taxon>Coriobacteriaceae</taxon>
        <taxon>Collinsella</taxon>
    </lineage>
</organism>
<feature type="region of interest" description="Disordered" evidence="1">
    <location>
        <begin position="199"/>
        <end position="238"/>
    </location>
</feature>
<protein>
    <submittedName>
        <fullName evidence="2">Uncharacterized protein</fullName>
    </submittedName>
</protein>
<accession>A0A3E4QNE9</accession>
<reference evidence="2 3" key="1">
    <citation type="submission" date="2018-08" db="EMBL/GenBank/DDBJ databases">
        <title>A genome reference for cultivated species of the human gut microbiota.</title>
        <authorList>
            <person name="Zou Y."/>
            <person name="Xue W."/>
            <person name="Luo G."/>
        </authorList>
    </citation>
    <scope>NUCLEOTIDE SEQUENCE [LARGE SCALE GENOMIC DNA]</scope>
    <source>
        <strain evidence="2 3">TF08-14</strain>
    </source>
</reference>
<proteinExistence type="predicted"/>
<feature type="compositionally biased region" description="Basic and acidic residues" evidence="1">
    <location>
        <begin position="219"/>
        <end position="238"/>
    </location>
</feature>
<evidence type="ECO:0000313" key="2">
    <source>
        <dbReference type="EMBL" id="RGL07262.1"/>
    </source>
</evidence>
<gene>
    <name evidence="2" type="ORF">DXC81_10630</name>
</gene>
<evidence type="ECO:0000313" key="3">
    <source>
        <dbReference type="Proteomes" id="UP000260943"/>
    </source>
</evidence>
<dbReference type="EMBL" id="QSRJ01000018">
    <property type="protein sequence ID" value="RGL07262.1"/>
    <property type="molecule type" value="Genomic_DNA"/>
</dbReference>
<evidence type="ECO:0000256" key="1">
    <source>
        <dbReference type="SAM" id="MobiDB-lite"/>
    </source>
</evidence>
<dbReference type="Proteomes" id="UP000260943">
    <property type="component" value="Unassembled WGS sequence"/>
</dbReference>